<name>A0A852TX26_9ACTN</name>
<feature type="transmembrane region" description="Helical" evidence="6">
    <location>
        <begin position="24"/>
        <end position="46"/>
    </location>
</feature>
<evidence type="ECO:0000313" key="8">
    <source>
        <dbReference type="EMBL" id="NYE46604.1"/>
    </source>
</evidence>
<feature type="transmembrane region" description="Helical" evidence="6">
    <location>
        <begin position="58"/>
        <end position="77"/>
    </location>
</feature>
<reference evidence="8 9" key="1">
    <citation type="submission" date="2020-07" db="EMBL/GenBank/DDBJ databases">
        <title>Sequencing the genomes of 1000 actinobacteria strains.</title>
        <authorList>
            <person name="Klenk H.-P."/>
        </authorList>
    </citation>
    <scope>NUCLEOTIDE SEQUENCE [LARGE SCALE GENOMIC DNA]</scope>
    <source>
        <strain evidence="8 9">CXB654</strain>
    </source>
</reference>
<dbReference type="Proteomes" id="UP000589036">
    <property type="component" value="Unassembled WGS sequence"/>
</dbReference>
<comment type="subcellular location">
    <subcellularLocation>
        <location evidence="1">Cell membrane</location>
        <topology evidence="1">Multi-pass membrane protein</topology>
    </subcellularLocation>
</comment>
<evidence type="ECO:0000256" key="1">
    <source>
        <dbReference type="ARBA" id="ARBA00004651"/>
    </source>
</evidence>
<keyword evidence="9" id="KW-1185">Reference proteome</keyword>
<evidence type="ECO:0000256" key="6">
    <source>
        <dbReference type="SAM" id="Phobius"/>
    </source>
</evidence>
<keyword evidence="3 6" id="KW-0812">Transmembrane</keyword>
<evidence type="ECO:0000256" key="3">
    <source>
        <dbReference type="ARBA" id="ARBA00022692"/>
    </source>
</evidence>
<dbReference type="PANTHER" id="PTHR36115">
    <property type="entry name" value="PROLINE-RICH ANTIGEN HOMOLOG-RELATED"/>
    <property type="match status" value="1"/>
</dbReference>
<evidence type="ECO:0000256" key="5">
    <source>
        <dbReference type="ARBA" id="ARBA00023136"/>
    </source>
</evidence>
<dbReference type="InterPro" id="IPR010432">
    <property type="entry name" value="RDD"/>
</dbReference>
<gene>
    <name evidence="8" type="ORF">HDA32_001724</name>
</gene>
<dbReference type="RefSeq" id="WP_179642680.1">
    <property type="nucleotide sequence ID" value="NZ_BAAAYY010000033.1"/>
</dbReference>
<organism evidence="8 9">
    <name type="scientific">Spinactinospora alkalitolerans</name>
    <dbReference type="NCBI Taxonomy" id="687207"/>
    <lineage>
        <taxon>Bacteria</taxon>
        <taxon>Bacillati</taxon>
        <taxon>Actinomycetota</taxon>
        <taxon>Actinomycetes</taxon>
        <taxon>Streptosporangiales</taxon>
        <taxon>Nocardiopsidaceae</taxon>
        <taxon>Spinactinospora</taxon>
    </lineage>
</organism>
<dbReference type="InterPro" id="IPR051791">
    <property type="entry name" value="Pra-immunoreactive"/>
</dbReference>
<keyword evidence="2" id="KW-1003">Cell membrane</keyword>
<evidence type="ECO:0000313" key="9">
    <source>
        <dbReference type="Proteomes" id="UP000589036"/>
    </source>
</evidence>
<dbReference type="Pfam" id="PF06271">
    <property type="entry name" value="RDD"/>
    <property type="match status" value="1"/>
</dbReference>
<dbReference type="AlphaFoldDB" id="A0A852TX26"/>
<evidence type="ECO:0000259" key="7">
    <source>
        <dbReference type="Pfam" id="PF06271"/>
    </source>
</evidence>
<evidence type="ECO:0000256" key="2">
    <source>
        <dbReference type="ARBA" id="ARBA00022475"/>
    </source>
</evidence>
<keyword evidence="5 6" id="KW-0472">Membrane</keyword>
<dbReference type="EMBL" id="JACCCC010000001">
    <property type="protein sequence ID" value="NYE46604.1"/>
    <property type="molecule type" value="Genomic_DNA"/>
</dbReference>
<accession>A0A852TX26</accession>
<keyword evidence="4 6" id="KW-1133">Transmembrane helix</keyword>
<feature type="domain" description="RDD" evidence="7">
    <location>
        <begin position="18"/>
        <end position="167"/>
    </location>
</feature>
<evidence type="ECO:0000256" key="4">
    <source>
        <dbReference type="ARBA" id="ARBA00022989"/>
    </source>
</evidence>
<proteinExistence type="predicted"/>
<feature type="transmembrane region" description="Helical" evidence="6">
    <location>
        <begin position="129"/>
        <end position="153"/>
    </location>
</feature>
<protein>
    <submittedName>
        <fullName evidence="8">Putative RDD family membrane protein YckC</fullName>
    </submittedName>
</protein>
<sequence length="180" mass="18100">MDHARAGRSAPLGALRPAPLGARFAARLVDLVILAGIAALVASAAVRALPGGWTPTGLSLPVGIALSAVTFAVYLAYEVGFTMLHGGTPGKRLFGLSVAAHGGGADPAGGRPGPFALVKRSGVLYASVLFNYVPVLGLLALVLSVFAVVSAVLDRSSHRGLHDGFAGTVVVTGRARSVPS</sequence>
<dbReference type="GO" id="GO:0005886">
    <property type="term" value="C:plasma membrane"/>
    <property type="evidence" value="ECO:0007669"/>
    <property type="project" value="UniProtKB-SubCell"/>
</dbReference>
<comment type="caution">
    <text evidence="8">The sequence shown here is derived from an EMBL/GenBank/DDBJ whole genome shotgun (WGS) entry which is preliminary data.</text>
</comment>